<keyword evidence="2" id="KW-0812">Transmembrane</keyword>
<evidence type="ECO:0000313" key="4">
    <source>
        <dbReference type="Proteomes" id="UP001216907"/>
    </source>
</evidence>
<feature type="compositionally biased region" description="Acidic residues" evidence="1">
    <location>
        <begin position="1"/>
        <end position="25"/>
    </location>
</feature>
<keyword evidence="2" id="KW-1133">Transmembrane helix</keyword>
<proteinExistence type="predicted"/>
<gene>
    <name evidence="3" type="ORF">PZE19_25980</name>
</gene>
<keyword evidence="4" id="KW-1185">Reference proteome</keyword>
<reference evidence="3 4" key="1">
    <citation type="submission" date="2023-03" db="EMBL/GenBank/DDBJ databases">
        <title>Paludisphaera mucosa sp. nov. a novel planctomycete from northern fen.</title>
        <authorList>
            <person name="Ivanova A."/>
        </authorList>
    </citation>
    <scope>NUCLEOTIDE SEQUENCE [LARGE SCALE GENOMIC DNA]</scope>
    <source>
        <strain evidence="3 4">Pla2</strain>
    </source>
</reference>
<dbReference type="EMBL" id="JARRAG010000002">
    <property type="protein sequence ID" value="MDG3007227.1"/>
    <property type="molecule type" value="Genomic_DNA"/>
</dbReference>
<comment type="caution">
    <text evidence="3">The sequence shown here is derived from an EMBL/GenBank/DDBJ whole genome shotgun (WGS) entry which is preliminary data.</text>
</comment>
<evidence type="ECO:0000256" key="1">
    <source>
        <dbReference type="SAM" id="MobiDB-lite"/>
    </source>
</evidence>
<accession>A0ABT6FI25</accession>
<sequence length="82" mass="9416">MPRWDDDDDEEEDWDDGPDDDEDENAPCPYCGREIHEDSPRCPSCGSYISREDAPSARKPWWIILGAIACLYAVYRGLFLGF</sequence>
<evidence type="ECO:0000256" key="2">
    <source>
        <dbReference type="SAM" id="Phobius"/>
    </source>
</evidence>
<name>A0ABT6FI25_9BACT</name>
<organism evidence="3 4">
    <name type="scientific">Paludisphaera mucosa</name>
    <dbReference type="NCBI Taxonomy" id="3030827"/>
    <lineage>
        <taxon>Bacteria</taxon>
        <taxon>Pseudomonadati</taxon>
        <taxon>Planctomycetota</taxon>
        <taxon>Planctomycetia</taxon>
        <taxon>Isosphaerales</taxon>
        <taxon>Isosphaeraceae</taxon>
        <taxon>Paludisphaera</taxon>
    </lineage>
</organism>
<feature type="region of interest" description="Disordered" evidence="1">
    <location>
        <begin position="1"/>
        <end position="32"/>
    </location>
</feature>
<dbReference type="Proteomes" id="UP001216907">
    <property type="component" value="Unassembled WGS sequence"/>
</dbReference>
<feature type="transmembrane region" description="Helical" evidence="2">
    <location>
        <begin position="61"/>
        <end position="79"/>
    </location>
</feature>
<protein>
    <submittedName>
        <fullName evidence="3">Zinc ribbon domain-containing protein</fullName>
    </submittedName>
</protein>
<dbReference type="RefSeq" id="WP_277863513.1">
    <property type="nucleotide sequence ID" value="NZ_JARRAG010000002.1"/>
</dbReference>
<keyword evidence="2" id="KW-0472">Membrane</keyword>
<evidence type="ECO:0000313" key="3">
    <source>
        <dbReference type="EMBL" id="MDG3007227.1"/>
    </source>
</evidence>